<dbReference type="GO" id="GO:0005886">
    <property type="term" value="C:plasma membrane"/>
    <property type="evidence" value="ECO:0007669"/>
    <property type="project" value="TreeGrafter"/>
</dbReference>
<dbReference type="PANTHER" id="PTHR30071:SF1">
    <property type="entry name" value="CYTOCHROME B_B6 PROTEIN-RELATED"/>
    <property type="match status" value="1"/>
</dbReference>
<dbReference type="NCBIfam" id="TIGR03144">
    <property type="entry name" value="cytochr_II_ccsB"/>
    <property type="match status" value="1"/>
</dbReference>
<dbReference type="Pfam" id="PF01578">
    <property type="entry name" value="Cytochrom_C_asm"/>
    <property type="match status" value="1"/>
</dbReference>
<dbReference type="InterPro" id="IPR045062">
    <property type="entry name" value="Cyt_c_biogenesis_CcsA/CcmC"/>
</dbReference>
<evidence type="ECO:0000259" key="7">
    <source>
        <dbReference type="Pfam" id="PF01578"/>
    </source>
</evidence>
<feature type="transmembrane region" description="Helical" evidence="6">
    <location>
        <begin position="279"/>
        <end position="297"/>
    </location>
</feature>
<proteinExistence type="predicted"/>
<feature type="transmembrane region" description="Helical" evidence="6">
    <location>
        <begin position="128"/>
        <end position="148"/>
    </location>
</feature>
<protein>
    <submittedName>
        <fullName evidence="8">C-type cytochrome biogenesis protein CcsB</fullName>
    </submittedName>
</protein>
<comment type="subcellular location">
    <subcellularLocation>
        <location evidence="1">Membrane</location>
        <topology evidence="1">Multi-pass membrane protein</topology>
    </subcellularLocation>
</comment>
<feature type="domain" description="Cytochrome c assembly protein" evidence="7">
    <location>
        <begin position="101"/>
        <end position="305"/>
    </location>
</feature>
<dbReference type="PANTHER" id="PTHR30071">
    <property type="entry name" value="HEME EXPORTER PROTEIN C"/>
    <property type="match status" value="1"/>
</dbReference>
<dbReference type="InterPro" id="IPR017562">
    <property type="entry name" value="Cyt_c_biogenesis_CcsA"/>
</dbReference>
<feature type="transmembrane region" description="Helical" evidence="6">
    <location>
        <begin position="168"/>
        <end position="188"/>
    </location>
</feature>
<dbReference type="AlphaFoldDB" id="A0A554RVM0"/>
<evidence type="ECO:0000256" key="3">
    <source>
        <dbReference type="ARBA" id="ARBA00022748"/>
    </source>
</evidence>
<sequence length="309" mass="33540">MRLEQYAQISNYAMVAATCVLALAFVAHVAEWAFARKVVSDEKELVTSGPTPPAPPVEDEAPVTERFSRVGVTLTILAATLLVASVITRGLAAERVPLGNMYEFGLVGVAVALLTYLALVWKYQVQWAGGVVAAFGLVMLGMSLSTYVPAGPLVPALDSYWFEIHVSAVMLAGAFFLVGAAASVLYLIRARAEAKGNVGAVLRRLPAAAVMDKLAYRVNAMAFPLWTFGALIAGPIWAHYAWGRYWGWDPKEVWAFITWVVYAGYLHARATAGWKGRRAAIFCLIGFVTFLFSYYGVNLFGSGLHSYAK</sequence>
<organism evidence="8 9">
    <name type="scientific">Aeromicrobium piscarium</name>
    <dbReference type="NCBI Taxonomy" id="2590901"/>
    <lineage>
        <taxon>Bacteria</taxon>
        <taxon>Bacillati</taxon>
        <taxon>Actinomycetota</taxon>
        <taxon>Actinomycetes</taxon>
        <taxon>Propionibacteriales</taxon>
        <taxon>Nocardioidaceae</taxon>
        <taxon>Aeromicrobium</taxon>
    </lineage>
</organism>
<comment type="caution">
    <text evidence="8">The sequence shown here is derived from an EMBL/GenBank/DDBJ whole genome shotgun (WGS) entry which is preliminary data.</text>
</comment>
<evidence type="ECO:0000313" key="8">
    <source>
        <dbReference type="EMBL" id="TSD58159.1"/>
    </source>
</evidence>
<evidence type="ECO:0000256" key="1">
    <source>
        <dbReference type="ARBA" id="ARBA00004141"/>
    </source>
</evidence>
<keyword evidence="9" id="KW-1185">Reference proteome</keyword>
<evidence type="ECO:0000256" key="6">
    <source>
        <dbReference type="SAM" id="Phobius"/>
    </source>
</evidence>
<evidence type="ECO:0000256" key="2">
    <source>
        <dbReference type="ARBA" id="ARBA00022692"/>
    </source>
</evidence>
<gene>
    <name evidence="8" type="primary">ccsB</name>
    <name evidence="8" type="ORF">FNM00_14725</name>
</gene>
<evidence type="ECO:0000313" key="9">
    <source>
        <dbReference type="Proteomes" id="UP000316988"/>
    </source>
</evidence>
<dbReference type="InterPro" id="IPR002541">
    <property type="entry name" value="Cyt_c_assembly"/>
</dbReference>
<evidence type="ECO:0000256" key="5">
    <source>
        <dbReference type="ARBA" id="ARBA00023136"/>
    </source>
</evidence>
<dbReference type="Proteomes" id="UP000316988">
    <property type="component" value="Unassembled WGS sequence"/>
</dbReference>
<feature type="transmembrane region" description="Helical" evidence="6">
    <location>
        <begin position="104"/>
        <end position="121"/>
    </location>
</feature>
<feature type="transmembrane region" description="Helical" evidence="6">
    <location>
        <begin position="70"/>
        <end position="92"/>
    </location>
</feature>
<dbReference type="RefSeq" id="WP_143914312.1">
    <property type="nucleotide sequence ID" value="NZ_VLNT01000015.1"/>
</dbReference>
<name>A0A554RVM0_9ACTN</name>
<dbReference type="OrthoDB" id="9814290at2"/>
<dbReference type="EMBL" id="VLNT01000015">
    <property type="protein sequence ID" value="TSD58159.1"/>
    <property type="molecule type" value="Genomic_DNA"/>
</dbReference>
<keyword evidence="3" id="KW-0201">Cytochrome c-type biogenesis</keyword>
<keyword evidence="2 6" id="KW-0812">Transmembrane</keyword>
<feature type="transmembrane region" description="Helical" evidence="6">
    <location>
        <begin position="221"/>
        <end position="241"/>
    </location>
</feature>
<reference evidence="8 9" key="1">
    <citation type="submission" date="2019-07" db="EMBL/GenBank/DDBJ databases">
        <authorList>
            <person name="Zhao L.H."/>
        </authorList>
    </citation>
    <scope>NUCLEOTIDE SEQUENCE [LARGE SCALE GENOMIC DNA]</scope>
    <source>
        <strain evidence="8 9">Co35</strain>
    </source>
</reference>
<feature type="transmembrane region" description="Helical" evidence="6">
    <location>
        <begin position="12"/>
        <end position="34"/>
    </location>
</feature>
<feature type="transmembrane region" description="Helical" evidence="6">
    <location>
        <begin position="253"/>
        <end position="272"/>
    </location>
</feature>
<accession>A0A554RVM0</accession>
<keyword evidence="4 6" id="KW-1133">Transmembrane helix</keyword>
<dbReference type="GO" id="GO:0017004">
    <property type="term" value="P:cytochrome complex assembly"/>
    <property type="evidence" value="ECO:0007669"/>
    <property type="project" value="UniProtKB-KW"/>
</dbReference>
<evidence type="ECO:0000256" key="4">
    <source>
        <dbReference type="ARBA" id="ARBA00022989"/>
    </source>
</evidence>
<dbReference type="GO" id="GO:0020037">
    <property type="term" value="F:heme binding"/>
    <property type="evidence" value="ECO:0007669"/>
    <property type="project" value="InterPro"/>
</dbReference>
<keyword evidence="5 6" id="KW-0472">Membrane</keyword>